<keyword evidence="2" id="KW-1185">Reference proteome</keyword>
<accession>A0AAD7ZP89</accession>
<evidence type="ECO:0000313" key="2">
    <source>
        <dbReference type="Proteomes" id="UP001233999"/>
    </source>
</evidence>
<organism evidence="1 2">
    <name type="scientific">Diploptera punctata</name>
    <name type="common">Pacific beetle cockroach</name>
    <dbReference type="NCBI Taxonomy" id="6984"/>
    <lineage>
        <taxon>Eukaryota</taxon>
        <taxon>Metazoa</taxon>
        <taxon>Ecdysozoa</taxon>
        <taxon>Arthropoda</taxon>
        <taxon>Hexapoda</taxon>
        <taxon>Insecta</taxon>
        <taxon>Pterygota</taxon>
        <taxon>Neoptera</taxon>
        <taxon>Polyneoptera</taxon>
        <taxon>Dictyoptera</taxon>
        <taxon>Blattodea</taxon>
        <taxon>Blaberoidea</taxon>
        <taxon>Blaberidae</taxon>
        <taxon>Diplopterinae</taxon>
        <taxon>Diploptera</taxon>
    </lineage>
</organism>
<comment type="caution">
    <text evidence="1">The sequence shown here is derived from an EMBL/GenBank/DDBJ whole genome shotgun (WGS) entry which is preliminary data.</text>
</comment>
<name>A0AAD7ZP89_DIPPU</name>
<dbReference type="AlphaFoldDB" id="A0AAD7ZP89"/>
<feature type="non-terminal residue" evidence="1">
    <location>
        <position position="1"/>
    </location>
</feature>
<proteinExistence type="predicted"/>
<dbReference type="EMBL" id="JASPKZ010007421">
    <property type="protein sequence ID" value="KAJ9584389.1"/>
    <property type="molecule type" value="Genomic_DNA"/>
</dbReference>
<reference evidence="1" key="1">
    <citation type="journal article" date="2023" name="IScience">
        <title>Live-bearing cockroach genome reveals convergent evolutionary mechanisms linked to viviparity in insects and beyond.</title>
        <authorList>
            <person name="Fouks B."/>
            <person name="Harrison M.C."/>
            <person name="Mikhailova A.A."/>
            <person name="Marchal E."/>
            <person name="English S."/>
            <person name="Carruthers M."/>
            <person name="Jennings E.C."/>
            <person name="Chiamaka E.L."/>
            <person name="Frigard R.A."/>
            <person name="Pippel M."/>
            <person name="Attardo G.M."/>
            <person name="Benoit J.B."/>
            <person name="Bornberg-Bauer E."/>
            <person name="Tobe S.S."/>
        </authorList>
    </citation>
    <scope>NUCLEOTIDE SEQUENCE</scope>
    <source>
        <strain evidence="1">Stay&amp;Tobe</strain>
    </source>
</reference>
<feature type="non-terminal residue" evidence="1">
    <location>
        <position position="104"/>
    </location>
</feature>
<sequence>FINGTGSQSEKEKRQYKNTILTIQEAPLSTVTVVRRGKIGANDVARAATQDRSAQHEPQENPGTTLLCAVCPAGQPALQDDLDVEAKANGSDTYQVRACSDYRT</sequence>
<protein>
    <submittedName>
        <fullName evidence="1">Uncharacterized protein</fullName>
    </submittedName>
</protein>
<reference evidence="1" key="2">
    <citation type="submission" date="2023-05" db="EMBL/GenBank/DDBJ databases">
        <authorList>
            <person name="Fouks B."/>
        </authorList>
    </citation>
    <scope>NUCLEOTIDE SEQUENCE</scope>
    <source>
        <strain evidence="1">Stay&amp;Tobe</strain>
        <tissue evidence="1">Testes</tissue>
    </source>
</reference>
<dbReference type="Proteomes" id="UP001233999">
    <property type="component" value="Unassembled WGS sequence"/>
</dbReference>
<evidence type="ECO:0000313" key="1">
    <source>
        <dbReference type="EMBL" id="KAJ9584389.1"/>
    </source>
</evidence>
<gene>
    <name evidence="1" type="ORF">L9F63_021268</name>
</gene>